<gene>
    <name evidence="1" type="primary">AVEN_207334_1</name>
    <name evidence="1" type="ORF">TNCV_1246711</name>
</gene>
<dbReference type="GO" id="GO:0003676">
    <property type="term" value="F:nucleic acid binding"/>
    <property type="evidence" value="ECO:0007669"/>
    <property type="project" value="InterPro"/>
</dbReference>
<reference evidence="1" key="1">
    <citation type="submission" date="2020-08" db="EMBL/GenBank/DDBJ databases">
        <title>Multicomponent nature underlies the extraordinary mechanical properties of spider dragline silk.</title>
        <authorList>
            <person name="Kono N."/>
            <person name="Nakamura H."/>
            <person name="Mori M."/>
            <person name="Yoshida Y."/>
            <person name="Ohtoshi R."/>
            <person name="Malay A.D."/>
            <person name="Moran D.A.P."/>
            <person name="Tomita M."/>
            <person name="Numata K."/>
            <person name="Arakawa K."/>
        </authorList>
    </citation>
    <scope>NUCLEOTIDE SEQUENCE</scope>
</reference>
<dbReference type="Proteomes" id="UP000887159">
    <property type="component" value="Unassembled WGS sequence"/>
</dbReference>
<name>A0A8X6RA48_TRICX</name>
<keyword evidence="2" id="KW-1185">Reference proteome</keyword>
<accession>A0A8X6RA48</accession>
<dbReference type="AlphaFoldDB" id="A0A8X6RA48"/>
<sequence>MLRSDYQLCQIRFLRGTAKDDHVLPRVQMTNTCPYACKGIEPNLQLNSDHFSLFGKLVSKPTVCRSFHERVLYMKRPAICEPLTSTQTRFHTWNIIERDAYGSGSVCITVGISLGGHSDLHVFSRVNFNGHTCRDGILNAYMLPYAGAIGDSFLLQDDNVRPHRSRIMDAYFDQETIQRMQ</sequence>
<proteinExistence type="predicted"/>
<organism evidence="1 2">
    <name type="scientific">Trichonephila clavipes</name>
    <name type="common">Golden silk orbweaver</name>
    <name type="synonym">Nephila clavipes</name>
    <dbReference type="NCBI Taxonomy" id="2585209"/>
    <lineage>
        <taxon>Eukaryota</taxon>
        <taxon>Metazoa</taxon>
        <taxon>Ecdysozoa</taxon>
        <taxon>Arthropoda</taxon>
        <taxon>Chelicerata</taxon>
        <taxon>Arachnida</taxon>
        <taxon>Araneae</taxon>
        <taxon>Araneomorphae</taxon>
        <taxon>Entelegynae</taxon>
        <taxon>Araneoidea</taxon>
        <taxon>Nephilidae</taxon>
        <taxon>Trichonephila</taxon>
    </lineage>
</organism>
<dbReference type="Gene3D" id="3.30.420.10">
    <property type="entry name" value="Ribonuclease H-like superfamily/Ribonuclease H"/>
    <property type="match status" value="1"/>
</dbReference>
<dbReference type="InterPro" id="IPR036397">
    <property type="entry name" value="RNaseH_sf"/>
</dbReference>
<protein>
    <submittedName>
        <fullName evidence="1">DDE_3 domain-containing protein</fullName>
    </submittedName>
</protein>
<evidence type="ECO:0000313" key="1">
    <source>
        <dbReference type="EMBL" id="GFX91256.1"/>
    </source>
</evidence>
<dbReference type="EMBL" id="BMAU01021123">
    <property type="protein sequence ID" value="GFX91256.1"/>
    <property type="molecule type" value="Genomic_DNA"/>
</dbReference>
<comment type="caution">
    <text evidence="1">The sequence shown here is derived from an EMBL/GenBank/DDBJ whole genome shotgun (WGS) entry which is preliminary data.</text>
</comment>
<evidence type="ECO:0000313" key="2">
    <source>
        <dbReference type="Proteomes" id="UP000887159"/>
    </source>
</evidence>